<dbReference type="AlphaFoldDB" id="A0AAV9B500"/>
<dbReference type="EMBL" id="JAUJYN010000005">
    <property type="protein sequence ID" value="KAK1271266.1"/>
    <property type="molecule type" value="Genomic_DNA"/>
</dbReference>
<dbReference type="Proteomes" id="UP001179952">
    <property type="component" value="Unassembled WGS sequence"/>
</dbReference>
<organism evidence="2 3">
    <name type="scientific">Acorus gramineus</name>
    <name type="common">Dwarf sweet flag</name>
    <dbReference type="NCBI Taxonomy" id="55184"/>
    <lineage>
        <taxon>Eukaryota</taxon>
        <taxon>Viridiplantae</taxon>
        <taxon>Streptophyta</taxon>
        <taxon>Embryophyta</taxon>
        <taxon>Tracheophyta</taxon>
        <taxon>Spermatophyta</taxon>
        <taxon>Magnoliopsida</taxon>
        <taxon>Liliopsida</taxon>
        <taxon>Acoraceae</taxon>
        <taxon>Acorus</taxon>
    </lineage>
</organism>
<evidence type="ECO:0000313" key="3">
    <source>
        <dbReference type="Proteomes" id="UP001179952"/>
    </source>
</evidence>
<protein>
    <submittedName>
        <fullName evidence="2">Uncharacterized protein</fullName>
    </submittedName>
</protein>
<feature type="region of interest" description="Disordered" evidence="1">
    <location>
        <begin position="1"/>
        <end position="29"/>
    </location>
</feature>
<reference evidence="2" key="1">
    <citation type="journal article" date="2023" name="Nat. Commun.">
        <title>Diploid and tetraploid genomes of Acorus and the evolution of monocots.</title>
        <authorList>
            <person name="Ma L."/>
            <person name="Liu K.W."/>
            <person name="Li Z."/>
            <person name="Hsiao Y.Y."/>
            <person name="Qi Y."/>
            <person name="Fu T."/>
            <person name="Tang G.D."/>
            <person name="Zhang D."/>
            <person name="Sun W.H."/>
            <person name="Liu D.K."/>
            <person name="Li Y."/>
            <person name="Chen G.Z."/>
            <person name="Liu X.D."/>
            <person name="Liao X.Y."/>
            <person name="Jiang Y.T."/>
            <person name="Yu X."/>
            <person name="Hao Y."/>
            <person name="Huang J."/>
            <person name="Zhao X.W."/>
            <person name="Ke S."/>
            <person name="Chen Y.Y."/>
            <person name="Wu W.L."/>
            <person name="Hsu J.L."/>
            <person name="Lin Y.F."/>
            <person name="Huang M.D."/>
            <person name="Li C.Y."/>
            <person name="Huang L."/>
            <person name="Wang Z.W."/>
            <person name="Zhao X."/>
            <person name="Zhong W.Y."/>
            <person name="Peng D.H."/>
            <person name="Ahmad S."/>
            <person name="Lan S."/>
            <person name="Zhang J.S."/>
            <person name="Tsai W.C."/>
            <person name="Van de Peer Y."/>
            <person name="Liu Z.J."/>
        </authorList>
    </citation>
    <scope>NUCLEOTIDE SEQUENCE</scope>
    <source>
        <strain evidence="2">SCP</strain>
    </source>
</reference>
<gene>
    <name evidence="2" type="ORF">QJS04_geneDACA007621</name>
</gene>
<sequence>MQFSVVITADEKRNSGKGGRSGGSIRGASEGPYRFMAVQERRHPRLPRLHRRRLGPQRLHSVDLFRFVVDEGERKRRFLGLKRELILDLNKC</sequence>
<accession>A0AAV9B500</accession>
<proteinExistence type="predicted"/>
<evidence type="ECO:0000313" key="2">
    <source>
        <dbReference type="EMBL" id="KAK1271266.1"/>
    </source>
</evidence>
<keyword evidence="3" id="KW-1185">Reference proteome</keyword>
<evidence type="ECO:0000256" key="1">
    <source>
        <dbReference type="SAM" id="MobiDB-lite"/>
    </source>
</evidence>
<comment type="caution">
    <text evidence="2">The sequence shown here is derived from an EMBL/GenBank/DDBJ whole genome shotgun (WGS) entry which is preliminary data.</text>
</comment>
<name>A0AAV9B500_ACOGR</name>
<reference evidence="2" key="2">
    <citation type="submission" date="2023-06" db="EMBL/GenBank/DDBJ databases">
        <authorList>
            <person name="Ma L."/>
            <person name="Liu K.-W."/>
            <person name="Li Z."/>
            <person name="Hsiao Y.-Y."/>
            <person name="Qi Y."/>
            <person name="Fu T."/>
            <person name="Tang G."/>
            <person name="Zhang D."/>
            <person name="Sun W.-H."/>
            <person name="Liu D.-K."/>
            <person name="Li Y."/>
            <person name="Chen G.-Z."/>
            <person name="Liu X.-D."/>
            <person name="Liao X.-Y."/>
            <person name="Jiang Y.-T."/>
            <person name="Yu X."/>
            <person name="Hao Y."/>
            <person name="Huang J."/>
            <person name="Zhao X.-W."/>
            <person name="Ke S."/>
            <person name="Chen Y.-Y."/>
            <person name="Wu W.-L."/>
            <person name="Hsu J.-L."/>
            <person name="Lin Y.-F."/>
            <person name="Huang M.-D."/>
            <person name="Li C.-Y."/>
            <person name="Huang L."/>
            <person name="Wang Z.-W."/>
            <person name="Zhao X."/>
            <person name="Zhong W.-Y."/>
            <person name="Peng D.-H."/>
            <person name="Ahmad S."/>
            <person name="Lan S."/>
            <person name="Zhang J.-S."/>
            <person name="Tsai W.-C."/>
            <person name="Van De Peer Y."/>
            <person name="Liu Z.-J."/>
        </authorList>
    </citation>
    <scope>NUCLEOTIDE SEQUENCE</scope>
    <source>
        <strain evidence="2">SCP</strain>
        <tissue evidence="2">Leaves</tissue>
    </source>
</reference>
<feature type="compositionally biased region" description="Gly residues" evidence="1">
    <location>
        <begin position="16"/>
        <end position="25"/>
    </location>
</feature>